<evidence type="ECO:0000313" key="3">
    <source>
        <dbReference type="Proteomes" id="UP000014760"/>
    </source>
</evidence>
<dbReference type="InterPro" id="IPR029055">
    <property type="entry name" value="Ntn_hydrolases_N"/>
</dbReference>
<sequence length="59" mass="6750">MNAQRLTLFFFQSPDVLFEKVSQAMMSSCDRDAISGWGVVVHIIEKDKVTTRTLKARMD</sequence>
<accession>R7UVD2</accession>
<dbReference type="SUPFAM" id="SSF56235">
    <property type="entry name" value="N-terminal nucleophile aminohydrolases (Ntn hydrolases)"/>
    <property type="match status" value="1"/>
</dbReference>
<dbReference type="EnsemblMetazoa" id="CapteT147453">
    <property type="protein sequence ID" value="CapteP147453"/>
    <property type="gene ID" value="CapteG147453"/>
</dbReference>
<protein>
    <submittedName>
        <fullName evidence="1 2">Uncharacterized protein</fullName>
    </submittedName>
</protein>
<dbReference type="Proteomes" id="UP000014760">
    <property type="component" value="Unassembled WGS sequence"/>
</dbReference>
<name>R7UVD2_CAPTE</name>
<keyword evidence="3" id="KW-1185">Reference proteome</keyword>
<dbReference type="HOGENOM" id="CLU_2963006_0_0_1"/>
<evidence type="ECO:0000313" key="2">
    <source>
        <dbReference type="EnsemblMetazoa" id="CapteP147453"/>
    </source>
</evidence>
<dbReference type="Gene3D" id="3.60.20.10">
    <property type="entry name" value="Glutamine Phosphoribosylpyrophosphate, subunit 1, domain 1"/>
    <property type="match status" value="1"/>
</dbReference>
<dbReference type="EMBL" id="KB297647">
    <property type="protein sequence ID" value="ELU10244.1"/>
    <property type="molecule type" value="Genomic_DNA"/>
</dbReference>
<reference evidence="1 3" key="2">
    <citation type="journal article" date="2013" name="Nature">
        <title>Insights into bilaterian evolution from three spiralian genomes.</title>
        <authorList>
            <person name="Simakov O."/>
            <person name="Marletaz F."/>
            <person name="Cho S.J."/>
            <person name="Edsinger-Gonzales E."/>
            <person name="Havlak P."/>
            <person name="Hellsten U."/>
            <person name="Kuo D.H."/>
            <person name="Larsson T."/>
            <person name="Lv J."/>
            <person name="Arendt D."/>
            <person name="Savage R."/>
            <person name="Osoegawa K."/>
            <person name="de Jong P."/>
            <person name="Grimwood J."/>
            <person name="Chapman J.A."/>
            <person name="Shapiro H."/>
            <person name="Aerts A."/>
            <person name="Otillar R.P."/>
            <person name="Terry A.Y."/>
            <person name="Boore J.L."/>
            <person name="Grigoriev I.V."/>
            <person name="Lindberg D.R."/>
            <person name="Seaver E.C."/>
            <person name="Weisblat D.A."/>
            <person name="Putnam N.H."/>
            <person name="Rokhsar D.S."/>
        </authorList>
    </citation>
    <scope>NUCLEOTIDE SEQUENCE</scope>
    <source>
        <strain evidence="1 3">I ESC-2004</strain>
    </source>
</reference>
<dbReference type="EMBL" id="AMQN01041247">
    <property type="status" value="NOT_ANNOTATED_CDS"/>
    <property type="molecule type" value="Genomic_DNA"/>
</dbReference>
<reference evidence="2" key="3">
    <citation type="submission" date="2015-06" db="UniProtKB">
        <authorList>
            <consortium name="EnsemblMetazoa"/>
        </authorList>
    </citation>
    <scope>IDENTIFICATION</scope>
</reference>
<dbReference type="AlphaFoldDB" id="R7UVD2"/>
<dbReference type="STRING" id="283909.R7UVD2"/>
<proteinExistence type="predicted"/>
<evidence type="ECO:0000313" key="1">
    <source>
        <dbReference type="EMBL" id="ELU10244.1"/>
    </source>
</evidence>
<gene>
    <name evidence="1" type="ORF">CAPTEDRAFT_147453</name>
</gene>
<organism evidence="1">
    <name type="scientific">Capitella teleta</name>
    <name type="common">Polychaete worm</name>
    <dbReference type="NCBI Taxonomy" id="283909"/>
    <lineage>
        <taxon>Eukaryota</taxon>
        <taxon>Metazoa</taxon>
        <taxon>Spiralia</taxon>
        <taxon>Lophotrochozoa</taxon>
        <taxon>Annelida</taxon>
        <taxon>Polychaeta</taxon>
        <taxon>Sedentaria</taxon>
        <taxon>Scolecida</taxon>
        <taxon>Capitellidae</taxon>
        <taxon>Capitella</taxon>
    </lineage>
</organism>
<reference evidence="3" key="1">
    <citation type="submission" date="2012-12" db="EMBL/GenBank/DDBJ databases">
        <authorList>
            <person name="Hellsten U."/>
            <person name="Grimwood J."/>
            <person name="Chapman J.A."/>
            <person name="Shapiro H."/>
            <person name="Aerts A."/>
            <person name="Otillar R.P."/>
            <person name="Terry A.Y."/>
            <person name="Boore J.L."/>
            <person name="Simakov O."/>
            <person name="Marletaz F."/>
            <person name="Cho S.-J."/>
            <person name="Edsinger-Gonzales E."/>
            <person name="Havlak P."/>
            <person name="Kuo D.-H."/>
            <person name="Larsson T."/>
            <person name="Lv J."/>
            <person name="Arendt D."/>
            <person name="Savage R."/>
            <person name="Osoegawa K."/>
            <person name="de Jong P."/>
            <person name="Lindberg D.R."/>
            <person name="Seaver E.C."/>
            <person name="Weisblat D.A."/>
            <person name="Putnam N.H."/>
            <person name="Grigoriev I.V."/>
            <person name="Rokhsar D.S."/>
        </authorList>
    </citation>
    <scope>NUCLEOTIDE SEQUENCE</scope>
    <source>
        <strain evidence="3">I ESC-2004</strain>
    </source>
</reference>
<dbReference type="OrthoDB" id="204949at2759"/>